<sequence length="149" mass="16124">MSCHHPTHVYAPSGLCTVLRFQHTSALHFCSHIRTSPTLRSTTVCVPATLLHCTHCQHFVLVRSDPQSLFFAFVSTLVRLRTASRWCFCRRSPQVDAPTLLAVGTTSLAATCVAQSTYSLCLLGVSTAAPSALSPAPFAPMFVTPSPNH</sequence>
<name>A0A0A9XU17_LYGHE</name>
<dbReference type="EMBL" id="GBHO01027480">
    <property type="protein sequence ID" value="JAG16124.1"/>
    <property type="molecule type" value="Transcribed_RNA"/>
</dbReference>
<evidence type="ECO:0000313" key="2">
    <source>
        <dbReference type="EMBL" id="JAG24162.1"/>
    </source>
</evidence>
<reference evidence="2" key="1">
    <citation type="journal article" date="2014" name="PLoS ONE">
        <title>Transcriptome-Based Identification of ABC Transporters in the Western Tarnished Plant Bug Lygus hesperus.</title>
        <authorList>
            <person name="Hull J.J."/>
            <person name="Chaney K."/>
            <person name="Geib S.M."/>
            <person name="Fabrick J.A."/>
            <person name="Brent C.S."/>
            <person name="Walsh D."/>
            <person name="Lavine L.C."/>
        </authorList>
    </citation>
    <scope>NUCLEOTIDE SEQUENCE</scope>
</reference>
<evidence type="ECO:0000313" key="1">
    <source>
        <dbReference type="EMBL" id="JAG16124.1"/>
    </source>
</evidence>
<reference evidence="2" key="2">
    <citation type="submission" date="2014-07" db="EMBL/GenBank/DDBJ databases">
        <authorList>
            <person name="Hull J."/>
        </authorList>
    </citation>
    <scope>NUCLEOTIDE SEQUENCE</scope>
</reference>
<gene>
    <name evidence="2" type="primary">mch_0</name>
    <name evidence="1" type="synonym">mch_1</name>
    <name evidence="1" type="ORF">CM83_12430</name>
    <name evidence="2" type="ORF">CM83_12435</name>
</gene>
<protein>
    <submittedName>
        <fullName evidence="2">Methenyltetrahydromethanopterin cyclohydrolase</fullName>
    </submittedName>
</protein>
<dbReference type="EMBL" id="GBHO01019442">
    <property type="protein sequence ID" value="JAG24162.1"/>
    <property type="molecule type" value="Transcribed_RNA"/>
</dbReference>
<keyword evidence="2" id="KW-0378">Hydrolase</keyword>
<organism evidence="2">
    <name type="scientific">Lygus hesperus</name>
    <name type="common">Western plant bug</name>
    <dbReference type="NCBI Taxonomy" id="30085"/>
    <lineage>
        <taxon>Eukaryota</taxon>
        <taxon>Metazoa</taxon>
        <taxon>Ecdysozoa</taxon>
        <taxon>Arthropoda</taxon>
        <taxon>Hexapoda</taxon>
        <taxon>Insecta</taxon>
        <taxon>Pterygota</taxon>
        <taxon>Neoptera</taxon>
        <taxon>Paraneoptera</taxon>
        <taxon>Hemiptera</taxon>
        <taxon>Heteroptera</taxon>
        <taxon>Panheteroptera</taxon>
        <taxon>Cimicomorpha</taxon>
        <taxon>Miridae</taxon>
        <taxon>Mirini</taxon>
        <taxon>Lygus</taxon>
    </lineage>
</organism>
<proteinExistence type="predicted"/>
<dbReference type="AlphaFoldDB" id="A0A0A9XU17"/>
<accession>A0A0A9XU17</accession>
<dbReference type="GO" id="GO:0016787">
    <property type="term" value="F:hydrolase activity"/>
    <property type="evidence" value="ECO:0007669"/>
    <property type="project" value="UniProtKB-KW"/>
</dbReference>